<dbReference type="GO" id="GO:0009279">
    <property type="term" value="C:cell outer membrane"/>
    <property type="evidence" value="ECO:0007669"/>
    <property type="project" value="UniProtKB-SubCell"/>
</dbReference>
<dbReference type="FunFam" id="2.60.40.1120:FF:000003">
    <property type="entry name" value="Outer membrane protein Omp121"/>
    <property type="match status" value="1"/>
</dbReference>
<dbReference type="STRING" id="742767.HMPREF9456_01349"/>
<dbReference type="NCBIfam" id="TIGR04057">
    <property type="entry name" value="SusC_RagA_signa"/>
    <property type="match status" value="1"/>
</dbReference>
<dbReference type="NCBIfam" id="TIGR04056">
    <property type="entry name" value="OMP_RagA_SusC"/>
    <property type="match status" value="1"/>
</dbReference>
<dbReference type="Pfam" id="PF00593">
    <property type="entry name" value="TonB_dep_Rec_b-barrel"/>
    <property type="match status" value="1"/>
</dbReference>
<comment type="caution">
    <text evidence="5">The sequence shown here is derived from an EMBL/GenBank/DDBJ whole genome shotgun (WGS) entry which is preliminary data.</text>
</comment>
<dbReference type="AlphaFoldDB" id="F8WYI9"/>
<protein>
    <recommendedName>
        <fullName evidence="7">TonB-dependent receptor plug domain-containing protein</fullName>
    </recommendedName>
</protein>
<keyword evidence="1" id="KW-0998">Cell outer membrane</keyword>
<evidence type="ECO:0008006" key="7">
    <source>
        <dbReference type="Google" id="ProtNLM"/>
    </source>
</evidence>
<keyword evidence="6" id="KW-1185">Reference proteome</keyword>
<dbReference type="InterPro" id="IPR012910">
    <property type="entry name" value="Plug_dom"/>
</dbReference>
<dbReference type="Gene3D" id="2.60.40.1120">
    <property type="entry name" value="Carboxypeptidase-like, regulatory domain"/>
    <property type="match status" value="1"/>
</dbReference>
<dbReference type="Pfam" id="PF07715">
    <property type="entry name" value="Plug"/>
    <property type="match status" value="1"/>
</dbReference>
<dbReference type="InterPro" id="IPR039426">
    <property type="entry name" value="TonB-dep_rcpt-like"/>
</dbReference>
<comment type="similarity">
    <text evidence="1 2">Belongs to the TonB-dependent receptor family.</text>
</comment>
<feature type="domain" description="TonB-dependent receptor plug" evidence="4">
    <location>
        <begin position="140"/>
        <end position="250"/>
    </location>
</feature>
<dbReference type="Pfam" id="PF13715">
    <property type="entry name" value="CarbopepD_reg_2"/>
    <property type="match status" value="1"/>
</dbReference>
<evidence type="ECO:0000256" key="1">
    <source>
        <dbReference type="PROSITE-ProRule" id="PRU01360"/>
    </source>
</evidence>
<dbReference type="HOGENOM" id="CLU_004317_1_1_10"/>
<gene>
    <name evidence="5" type="ORF">HMPREF9456_01349</name>
</gene>
<dbReference type="EMBL" id="ADLW01000004">
    <property type="protein sequence ID" value="EGK04321.1"/>
    <property type="molecule type" value="Genomic_DNA"/>
</dbReference>
<dbReference type="Gene3D" id="2.170.130.10">
    <property type="entry name" value="TonB-dependent receptor, plug domain"/>
    <property type="match status" value="1"/>
</dbReference>
<proteinExistence type="inferred from homology"/>
<evidence type="ECO:0000256" key="2">
    <source>
        <dbReference type="RuleBase" id="RU003357"/>
    </source>
</evidence>
<dbReference type="eggNOG" id="COG1629">
    <property type="taxonomic scope" value="Bacteria"/>
</dbReference>
<dbReference type="InterPro" id="IPR037066">
    <property type="entry name" value="Plug_dom_sf"/>
</dbReference>
<comment type="subcellular location">
    <subcellularLocation>
        <location evidence="1">Cell outer membrane</location>
        <topology evidence="1">Multi-pass membrane protein</topology>
    </subcellularLocation>
</comment>
<dbReference type="GeneID" id="78082003"/>
<dbReference type="InterPro" id="IPR023997">
    <property type="entry name" value="TonB-dep_OMP_SusC/RagA_CS"/>
</dbReference>
<name>F8WYI9_9BACT</name>
<dbReference type="SUPFAM" id="SSF56935">
    <property type="entry name" value="Porins"/>
    <property type="match status" value="1"/>
</dbReference>
<accession>F8WYI9</accession>
<keyword evidence="1" id="KW-0813">Transport</keyword>
<evidence type="ECO:0000313" key="5">
    <source>
        <dbReference type="EMBL" id="EGK04321.1"/>
    </source>
</evidence>
<reference evidence="5 6" key="1">
    <citation type="submission" date="2011-04" db="EMBL/GenBank/DDBJ databases">
        <title>The Genome Sequence of Dysgonomonas mossii DSM 22836.</title>
        <authorList>
            <consortium name="The Broad Institute Genome Sequencing Platform"/>
            <person name="Earl A."/>
            <person name="Ward D."/>
            <person name="Feldgarden M."/>
            <person name="Gevers D."/>
            <person name="Pudlo N."/>
            <person name="Martens E."/>
            <person name="Allen-Vercoe E."/>
            <person name="Young S.K."/>
            <person name="Zeng Q."/>
            <person name="Gargeya S."/>
            <person name="Fitzgerald M."/>
            <person name="Haas B."/>
            <person name="Abouelleil A."/>
            <person name="Alvarado L."/>
            <person name="Arachchi H.M."/>
            <person name="Berlin A."/>
            <person name="Brown A."/>
            <person name="Chapman S.B."/>
            <person name="Chen Z."/>
            <person name="Dunbar C."/>
            <person name="Freedman E."/>
            <person name="Gearin G."/>
            <person name="Gellesch M."/>
            <person name="Goldberg J."/>
            <person name="Griggs A."/>
            <person name="Gujja S."/>
            <person name="Heiman D."/>
            <person name="Howarth C."/>
            <person name="Larson L."/>
            <person name="Lui A."/>
            <person name="MacDonald P.J.P."/>
            <person name="Mehta T."/>
            <person name="Montmayeur A."/>
            <person name="Murphy C."/>
            <person name="Neiman D."/>
            <person name="Pearson M."/>
            <person name="Priest M."/>
            <person name="Roberts A."/>
            <person name="Saif S."/>
            <person name="Shea T."/>
            <person name="Shenoy N."/>
            <person name="Sisk P."/>
            <person name="Stolte C."/>
            <person name="Sykes S."/>
            <person name="Yandava C."/>
            <person name="Wortman J."/>
            <person name="Nusbaum C."/>
            <person name="Birren B."/>
        </authorList>
    </citation>
    <scope>NUCLEOTIDE SEQUENCE [LARGE SCALE GENOMIC DNA]</scope>
    <source>
        <strain evidence="5 6">DSM 22836</strain>
    </source>
</reference>
<evidence type="ECO:0000313" key="6">
    <source>
        <dbReference type="Proteomes" id="UP000006420"/>
    </source>
</evidence>
<evidence type="ECO:0000259" key="4">
    <source>
        <dbReference type="Pfam" id="PF07715"/>
    </source>
</evidence>
<organism evidence="5 6">
    <name type="scientific">Dysgonomonas mossii DSM 22836</name>
    <dbReference type="NCBI Taxonomy" id="742767"/>
    <lineage>
        <taxon>Bacteria</taxon>
        <taxon>Pseudomonadati</taxon>
        <taxon>Bacteroidota</taxon>
        <taxon>Bacteroidia</taxon>
        <taxon>Bacteroidales</taxon>
        <taxon>Dysgonomonadaceae</taxon>
        <taxon>Dysgonomonas</taxon>
    </lineage>
</organism>
<keyword evidence="1" id="KW-0812">Transmembrane</keyword>
<keyword evidence="1 2" id="KW-0472">Membrane</keyword>
<sequence>MNLKKVEKHCQRRFFVLLAIGLIYSSIGYSYAYDSKGSKDFAENQQTQITVKGKVIDSKKEPLIGVSVTVKGTTNGTLTDMDGGYSITVPSNNATLTFSYVGFKTQSITVSTQRTIDVTMQEDSQIMSEVVVVGYGVQKKENLTGAVSSVDIGKTLENRPIADVGRGLQGSVPGLSIVIPSGEVGSDPIFRIRGQIGSIQSSSKSDPLILLDNVEIPSLTLVNPDDIETISVLKDAAASSIYGAKAAFGVILITTKKGAKTDKVSVQYSGNFAWSKVTKDVDMATLDGLEYSISAMERVGTSLSGAFWKLNKASYERSKEWYSKYGNLGVNDPMVYGRDWYVDGKNNMGVRLYNAYDYMVEEWTPTQTHNLSVNGQSGKVGYNIGLGYFNQSGLMKAAKKDNYERYNASAKLSTEINKYVTLRSGFMFSQGTKYYPYMTNSVTADPWLYIYRWGPLQPFGMDENGNIIRSPASEAAQANTASRQTNYLNVNVGATVNFTKDWNLEFDYTYANREFLWDRPGTRYTAADSWSAAVPRMDANGNRIYVDQDGNVVSAGDTGAMPAYSLPLNTYTGKGANPDHFRRDSENEQQHTFNAYTTYNLNLASIHTFKFMTGLNAVKSKRKQYWAQKTELLDYNNPQFDLATGATPTVGGGTWWESQAGFFGRVNYDFYQKYLLEANLRYDGSSKFPTELKWRWFPSFSAGWRTSEESFMAWAKPTLSSLKFRGSWGSIGDQTVSSGLYMQSLSGLTSSWLDGTTKFPYFRTPGPVDRNITWQDIETLDFGVDVVLFNELSATFDWYQRYTRNMIVPGVTLPNTFGAPSPEGNYGELRTRGWEFSLDYNHRFANGLSINGMFTLSDAQTYITDYTEGAIKGTSATSWWAGKRYGDIWGYKVDRLYQKDDFEYDSSGNLIIISVPLDPNNPNSATKQMYKLKGDNAVYQPFVQTSADFKFGPGDVKYKDLDGDGRITNGSNTADNHGDLSVIGNTTPRFNYGFRVGADYKGFDMQLFFQGVGKRSIWGDGALAIPGYNTSDGAMAQAIAGDFWREDRTNAFYPRPYNVAAVAGGSTAVNNTHVSDRYLLNMSYLRLKNVTFGYSLPPALTRKAYITKARIYLSMENIYTWDKLNGLPVDPEVMNGISMWDTTNNNYNSGRTGVGAPMFKNVSFGVQLTF</sequence>
<dbReference type="PROSITE" id="PS52016">
    <property type="entry name" value="TONB_DEPENDENT_REC_3"/>
    <property type="match status" value="1"/>
</dbReference>
<dbReference type="OrthoDB" id="778480at2"/>
<dbReference type="InterPro" id="IPR000531">
    <property type="entry name" value="Beta-barrel_TonB"/>
</dbReference>
<keyword evidence="1" id="KW-1134">Transmembrane beta strand</keyword>
<dbReference type="InterPro" id="IPR008969">
    <property type="entry name" value="CarboxyPept-like_regulatory"/>
</dbReference>
<dbReference type="Proteomes" id="UP000006420">
    <property type="component" value="Unassembled WGS sequence"/>
</dbReference>
<dbReference type="SUPFAM" id="SSF49464">
    <property type="entry name" value="Carboxypeptidase regulatory domain-like"/>
    <property type="match status" value="1"/>
</dbReference>
<feature type="domain" description="TonB-dependent receptor-like beta-barrel" evidence="3">
    <location>
        <begin position="451"/>
        <end position="890"/>
    </location>
</feature>
<dbReference type="InterPro" id="IPR023996">
    <property type="entry name" value="TonB-dep_OMP_SusC/RagA"/>
</dbReference>
<keyword evidence="2" id="KW-0798">TonB box</keyword>
<dbReference type="RefSeq" id="WP_006842720.1">
    <property type="nucleotide sequence ID" value="NZ_AQWJ01000002.1"/>
</dbReference>
<evidence type="ECO:0000259" key="3">
    <source>
        <dbReference type="Pfam" id="PF00593"/>
    </source>
</evidence>